<organism evidence="9 10">
    <name type="scientific">Sphaerisporangium aureirubrum</name>
    <dbReference type="NCBI Taxonomy" id="1544736"/>
    <lineage>
        <taxon>Bacteria</taxon>
        <taxon>Bacillati</taxon>
        <taxon>Actinomycetota</taxon>
        <taxon>Actinomycetes</taxon>
        <taxon>Streptosporangiales</taxon>
        <taxon>Streptosporangiaceae</taxon>
        <taxon>Sphaerisporangium</taxon>
    </lineage>
</organism>
<accession>A0ABW1NDJ3</accession>
<gene>
    <name evidence="9" type="ORF">ACFP1K_08400</name>
</gene>
<dbReference type="PANTHER" id="PTHR33778:SF1">
    <property type="entry name" value="MAGNESIUM TRANSPORTER YHID-RELATED"/>
    <property type="match status" value="1"/>
</dbReference>
<feature type="transmembrane region" description="Helical" evidence="7">
    <location>
        <begin position="33"/>
        <end position="51"/>
    </location>
</feature>
<evidence type="ECO:0000256" key="3">
    <source>
        <dbReference type="ARBA" id="ARBA00022475"/>
    </source>
</evidence>
<keyword evidence="5 7" id="KW-1133">Transmembrane helix</keyword>
<evidence type="ECO:0000256" key="7">
    <source>
        <dbReference type="SAM" id="Phobius"/>
    </source>
</evidence>
<dbReference type="PRINTS" id="PR01837">
    <property type="entry name" value="MGTCSAPBPROT"/>
</dbReference>
<keyword evidence="6 7" id="KW-0472">Membrane</keyword>
<proteinExistence type="inferred from homology"/>
<dbReference type="InterPro" id="IPR049177">
    <property type="entry name" value="MgtC_SapB_SrpB_YhiD_N"/>
</dbReference>
<name>A0ABW1NDJ3_9ACTN</name>
<reference evidence="10" key="1">
    <citation type="journal article" date="2019" name="Int. J. Syst. Evol. Microbiol.">
        <title>The Global Catalogue of Microorganisms (GCM) 10K type strain sequencing project: providing services to taxonomists for standard genome sequencing and annotation.</title>
        <authorList>
            <consortium name="The Broad Institute Genomics Platform"/>
            <consortium name="The Broad Institute Genome Sequencing Center for Infectious Disease"/>
            <person name="Wu L."/>
            <person name="Ma J."/>
        </authorList>
    </citation>
    <scope>NUCLEOTIDE SEQUENCE [LARGE SCALE GENOMIC DNA]</scope>
    <source>
        <strain evidence="10">JCM 30346</strain>
    </source>
</reference>
<dbReference type="InterPro" id="IPR003416">
    <property type="entry name" value="MgtC/SapB/SrpB/YhiD_fam"/>
</dbReference>
<evidence type="ECO:0000313" key="10">
    <source>
        <dbReference type="Proteomes" id="UP001596137"/>
    </source>
</evidence>
<comment type="subcellular location">
    <subcellularLocation>
        <location evidence="1">Cell membrane</location>
        <topology evidence="1">Multi-pass membrane protein</topology>
    </subcellularLocation>
</comment>
<dbReference type="PANTHER" id="PTHR33778">
    <property type="entry name" value="PROTEIN MGTC"/>
    <property type="match status" value="1"/>
</dbReference>
<evidence type="ECO:0000256" key="2">
    <source>
        <dbReference type="ARBA" id="ARBA00009298"/>
    </source>
</evidence>
<keyword evidence="10" id="KW-1185">Reference proteome</keyword>
<dbReference type="Proteomes" id="UP001596137">
    <property type="component" value="Unassembled WGS sequence"/>
</dbReference>
<feature type="transmembrane region" description="Helical" evidence="7">
    <location>
        <begin position="71"/>
        <end position="89"/>
    </location>
</feature>
<feature type="transmembrane region" description="Helical" evidence="7">
    <location>
        <begin position="6"/>
        <end position="24"/>
    </location>
</feature>
<comment type="caution">
    <text evidence="9">The sequence shown here is derived from an EMBL/GenBank/DDBJ whole genome shotgun (WGS) entry which is preliminary data.</text>
</comment>
<keyword evidence="4 7" id="KW-0812">Transmembrane</keyword>
<protein>
    <submittedName>
        <fullName evidence="9">MgtC/SapB family protein</fullName>
    </submittedName>
</protein>
<evidence type="ECO:0000256" key="1">
    <source>
        <dbReference type="ARBA" id="ARBA00004651"/>
    </source>
</evidence>
<feature type="domain" description="MgtC/SapB/SrpB/YhiD N-terminal" evidence="8">
    <location>
        <begin position="12"/>
        <end position="139"/>
    </location>
</feature>
<evidence type="ECO:0000259" key="8">
    <source>
        <dbReference type="Pfam" id="PF02308"/>
    </source>
</evidence>
<dbReference type="RefSeq" id="WP_380748720.1">
    <property type="nucleotide sequence ID" value="NZ_JBHSRF010000008.1"/>
</dbReference>
<feature type="transmembrane region" description="Helical" evidence="7">
    <location>
        <begin position="101"/>
        <end position="119"/>
    </location>
</feature>
<evidence type="ECO:0000313" key="9">
    <source>
        <dbReference type="EMBL" id="MFC6081176.1"/>
    </source>
</evidence>
<evidence type="ECO:0000256" key="5">
    <source>
        <dbReference type="ARBA" id="ARBA00022989"/>
    </source>
</evidence>
<keyword evidence="3" id="KW-1003">Cell membrane</keyword>
<dbReference type="EMBL" id="JBHSRF010000008">
    <property type="protein sequence ID" value="MFC6081176.1"/>
    <property type="molecule type" value="Genomic_DNA"/>
</dbReference>
<sequence length="232" mass="24604">MNAQVWGQLGCLGLAFLLSAVIGLEREVRQKAAGLRTHTVVGFAAALIMIVSKFGFGDVLGQHVTLDPSRVAAQIVSGIGFLGAGLIFVRRDAVRGLTTAAAVWLTAAVGMAAGAGLWMPAVVVTFGYLVAMLLLTPLADHLPRSKYAPSRLRMTYLDRRGALRRVLEECTRRGFTVSELSIEHPPDQRRPLAVSLLMTLQGAGHLNELTAALSAVDGVLVVVAEDTHATLG</sequence>
<evidence type="ECO:0000256" key="4">
    <source>
        <dbReference type="ARBA" id="ARBA00022692"/>
    </source>
</evidence>
<evidence type="ECO:0000256" key="6">
    <source>
        <dbReference type="ARBA" id="ARBA00023136"/>
    </source>
</evidence>
<dbReference type="Pfam" id="PF02308">
    <property type="entry name" value="MgtC"/>
    <property type="match status" value="1"/>
</dbReference>
<comment type="similarity">
    <text evidence="2">Belongs to the MgtC/SapB family.</text>
</comment>